<sequence length="256" mass="28085">MFLVVAIIIGALVVAWLGYLVPAFVSRHRDHADEDSATTQFPETMTVVSESGYTISSDTPDTQDSDLEVSTPFTRATAKQELRRAWAKAARRRRNTLFILLGLTTLLAILGATNTISWWFTIAGTVLIAGFLVLSRVSVVRMARRFDARLALINEGWDERTTAMEIPDSFRDEVQEASEPPGFSIDLNSPIEDSAGSLWEAVPVTAPTYISQPLSARTVRTIDLSSLGPVPGEMTSPVATRGDEEETREVAVRRTA</sequence>
<accession>A0A239WGI4</accession>
<dbReference type="AlphaFoldDB" id="A0A239WGI4"/>
<dbReference type="KEGG" id="cgrn:4412665_00838"/>
<name>A0A239WGI4_9ACTN</name>
<dbReference type="eggNOG" id="ENOG5033M63">
    <property type="taxonomic scope" value="Bacteria"/>
</dbReference>
<evidence type="ECO:0000313" key="4">
    <source>
        <dbReference type="Proteomes" id="UP000215332"/>
    </source>
</evidence>
<proteinExistence type="predicted"/>
<organism evidence="3 4">
    <name type="scientific">Cutibacterium granulosum</name>
    <dbReference type="NCBI Taxonomy" id="33011"/>
    <lineage>
        <taxon>Bacteria</taxon>
        <taxon>Bacillati</taxon>
        <taxon>Actinomycetota</taxon>
        <taxon>Actinomycetes</taxon>
        <taxon>Propionibacteriales</taxon>
        <taxon>Propionibacteriaceae</taxon>
        <taxon>Cutibacterium</taxon>
    </lineage>
</organism>
<feature type="transmembrane region" description="Helical" evidence="2">
    <location>
        <begin position="6"/>
        <end position="25"/>
    </location>
</feature>
<dbReference type="EMBL" id="LT906441">
    <property type="protein sequence ID" value="SNV32714.1"/>
    <property type="molecule type" value="Genomic_DNA"/>
</dbReference>
<feature type="transmembrane region" description="Helical" evidence="2">
    <location>
        <begin position="118"/>
        <end position="139"/>
    </location>
</feature>
<evidence type="ECO:0000313" key="3">
    <source>
        <dbReference type="EMBL" id="SNV32714.1"/>
    </source>
</evidence>
<evidence type="ECO:0000256" key="2">
    <source>
        <dbReference type="SAM" id="Phobius"/>
    </source>
</evidence>
<dbReference type="Proteomes" id="UP000215332">
    <property type="component" value="Chromosome 1"/>
</dbReference>
<evidence type="ECO:0000256" key="1">
    <source>
        <dbReference type="SAM" id="MobiDB-lite"/>
    </source>
</evidence>
<keyword evidence="2" id="KW-0812">Transmembrane</keyword>
<keyword evidence="2" id="KW-1133">Transmembrane helix</keyword>
<feature type="region of interest" description="Disordered" evidence="1">
    <location>
        <begin position="226"/>
        <end position="256"/>
    </location>
</feature>
<protein>
    <submittedName>
        <fullName evidence="3">Uncharacterized protein</fullName>
    </submittedName>
</protein>
<feature type="transmembrane region" description="Helical" evidence="2">
    <location>
        <begin position="96"/>
        <end position="112"/>
    </location>
</feature>
<reference evidence="3 4" key="1">
    <citation type="submission" date="2017-06" db="EMBL/GenBank/DDBJ databases">
        <authorList>
            <consortium name="Pathogen Informatics"/>
        </authorList>
    </citation>
    <scope>NUCLEOTIDE SEQUENCE [LARGE SCALE GENOMIC DNA]</scope>
    <source>
        <strain evidence="3 4">NCTC11865</strain>
    </source>
</reference>
<keyword evidence="2" id="KW-0472">Membrane</keyword>
<gene>
    <name evidence="3" type="ORF">SAMEA4412665_00838</name>
</gene>